<proteinExistence type="predicted"/>
<evidence type="ECO:0000256" key="1">
    <source>
        <dbReference type="SAM" id="SignalP"/>
    </source>
</evidence>
<comment type="caution">
    <text evidence="2">The sequence shown here is derived from an EMBL/GenBank/DDBJ whole genome shotgun (WGS) entry which is preliminary data.</text>
</comment>
<evidence type="ECO:0000313" key="3">
    <source>
        <dbReference type="Proteomes" id="UP000240212"/>
    </source>
</evidence>
<dbReference type="EMBL" id="PYEP01000003">
    <property type="protein sequence ID" value="PSN07958.1"/>
    <property type="molecule type" value="Genomic_DNA"/>
</dbReference>
<dbReference type="Proteomes" id="UP000240212">
    <property type="component" value="Unassembled WGS sequence"/>
</dbReference>
<keyword evidence="3" id="KW-1185">Reference proteome</keyword>
<reference evidence="2 3" key="1">
    <citation type="submission" date="2018-03" db="EMBL/GenBank/DDBJ databases">
        <title>Draft genome sequence of the first documented clinical Siccibacter turicensis isolate in Austria.</title>
        <authorList>
            <person name="Lepuschitz S."/>
            <person name="Pekard-Amenitsch S."/>
            <person name="Haunold R."/>
            <person name="Schill S."/>
            <person name="Mach R."/>
            <person name="Allerberger F."/>
            <person name="Ruppitsch W."/>
            <person name="Forsythe S.J."/>
        </authorList>
    </citation>
    <scope>NUCLEOTIDE SEQUENCE [LARGE SCALE GENOMIC DNA]</scope>
    <source>
        <strain evidence="2 3">6100069499-17</strain>
    </source>
</reference>
<keyword evidence="1" id="KW-0732">Signal</keyword>
<dbReference type="RefSeq" id="WP_106876732.1">
    <property type="nucleotide sequence ID" value="NZ_JAXCWX010000003.1"/>
</dbReference>
<dbReference type="AlphaFoldDB" id="A0A2P8VLK8"/>
<dbReference type="OrthoDB" id="6637277at2"/>
<name>A0A2P8VLK8_9ENTR</name>
<feature type="chain" id="PRO_5015110748" evidence="1">
    <location>
        <begin position="19"/>
        <end position="132"/>
    </location>
</feature>
<protein>
    <submittedName>
        <fullName evidence="2">Uncharacterized protein</fullName>
    </submittedName>
</protein>
<organism evidence="2 3">
    <name type="scientific">Siccibacter turicensis</name>
    <dbReference type="NCBI Taxonomy" id="357233"/>
    <lineage>
        <taxon>Bacteria</taxon>
        <taxon>Pseudomonadati</taxon>
        <taxon>Pseudomonadota</taxon>
        <taxon>Gammaproteobacteria</taxon>
        <taxon>Enterobacterales</taxon>
        <taxon>Enterobacteriaceae</taxon>
        <taxon>Siccibacter</taxon>
    </lineage>
</organism>
<sequence length="132" mass="14258">MNKMLLLLLACASFGASADCWVVNNFKGEFTSGRSEWKFQNLYKPNYTLHITINGKKASIVPGPGTQAGDPRTLTVLNPTALTSYRSIDGVTEMETFAIQDKKVFYSSTIQNAQGVEEAGVIVMVGDVAGTC</sequence>
<accession>A0A2P8VLK8</accession>
<gene>
    <name evidence="2" type="ORF">C7G83_07145</name>
</gene>
<feature type="signal peptide" evidence="1">
    <location>
        <begin position="1"/>
        <end position="18"/>
    </location>
</feature>
<evidence type="ECO:0000313" key="2">
    <source>
        <dbReference type="EMBL" id="PSN07958.1"/>
    </source>
</evidence>